<dbReference type="AlphaFoldDB" id="A0AAE1SVN4"/>
<dbReference type="EMBL" id="JAVYJV010000002">
    <property type="protein sequence ID" value="KAK4377714.1"/>
    <property type="molecule type" value="Genomic_DNA"/>
</dbReference>
<dbReference type="PANTHER" id="PTHR11439">
    <property type="entry name" value="GAG-POL-RELATED RETROTRANSPOSON"/>
    <property type="match status" value="1"/>
</dbReference>
<evidence type="ECO:0000313" key="2">
    <source>
        <dbReference type="Proteomes" id="UP001291623"/>
    </source>
</evidence>
<evidence type="ECO:0000313" key="1">
    <source>
        <dbReference type="EMBL" id="KAK4377714.1"/>
    </source>
</evidence>
<reference evidence="1" key="1">
    <citation type="submission" date="2023-12" db="EMBL/GenBank/DDBJ databases">
        <title>Genome assembly of Anisodus tanguticus.</title>
        <authorList>
            <person name="Wang Y.-J."/>
        </authorList>
    </citation>
    <scope>NUCLEOTIDE SEQUENCE</scope>
    <source>
        <strain evidence="1">KB-2021</strain>
        <tissue evidence="1">Leaf</tissue>
    </source>
</reference>
<accession>A0AAE1SVN4</accession>
<dbReference type="Proteomes" id="UP001291623">
    <property type="component" value="Unassembled WGS sequence"/>
</dbReference>
<gene>
    <name evidence="1" type="ORF">RND71_004010</name>
</gene>
<dbReference type="CDD" id="cd09272">
    <property type="entry name" value="RNase_HI_RT_Ty1"/>
    <property type="match status" value="1"/>
</dbReference>
<protein>
    <submittedName>
        <fullName evidence="1">Uncharacterized protein</fullName>
    </submittedName>
</protein>
<keyword evidence="2" id="KW-1185">Reference proteome</keyword>
<name>A0AAE1SVN4_9SOLA</name>
<comment type="caution">
    <text evidence="1">The sequence shown here is derived from an EMBL/GenBank/DDBJ whole genome shotgun (WGS) entry which is preliminary data.</text>
</comment>
<organism evidence="1 2">
    <name type="scientific">Anisodus tanguticus</name>
    <dbReference type="NCBI Taxonomy" id="243964"/>
    <lineage>
        <taxon>Eukaryota</taxon>
        <taxon>Viridiplantae</taxon>
        <taxon>Streptophyta</taxon>
        <taxon>Embryophyta</taxon>
        <taxon>Tracheophyta</taxon>
        <taxon>Spermatophyta</taxon>
        <taxon>Magnoliopsida</taxon>
        <taxon>eudicotyledons</taxon>
        <taxon>Gunneridae</taxon>
        <taxon>Pentapetalae</taxon>
        <taxon>asterids</taxon>
        <taxon>lamiids</taxon>
        <taxon>Solanales</taxon>
        <taxon>Solanaceae</taxon>
        <taxon>Solanoideae</taxon>
        <taxon>Hyoscyameae</taxon>
        <taxon>Anisodus</taxon>
    </lineage>
</organism>
<dbReference type="PANTHER" id="PTHR11439:SF499">
    <property type="entry name" value="PPC DOMAIN-CONTAINING PROTEIN"/>
    <property type="match status" value="1"/>
</dbReference>
<proteinExistence type="predicted"/>
<sequence length="200" mass="22512">MYSPKSSQMEATLRVVRYVKSSPGLGILMKVADCVTLKAFCDADWASCPNTRRSITDYFVKFDSYLVSWKSKNQSTISKNSAEAEYRSSAATVADLVWMISLYKSIGVEVQLHVLIHCDSKSAIQIATTPVFHEHTKFIDIDCHFIRENVQLKLVQLFYLASSEQHADILTKALTHMQHGYLLSKLGIKNIFITPGLRGC</sequence>